<protein>
    <submittedName>
        <fullName evidence="1">Hypothetical conserved protein</fullName>
    </submittedName>
</protein>
<gene>
    <name evidence="1" type="ORF">HGMM_F50D11C44</name>
</gene>
<evidence type="ECO:0000313" key="1">
    <source>
        <dbReference type="EMBL" id="BAL57435.1"/>
    </source>
</evidence>
<accession>H5SMP9</accession>
<reference evidence="1" key="1">
    <citation type="journal article" date="2005" name="Environ. Microbiol.">
        <title>Genetic and functional properties of uncultivated thermophilic crenarchaeotes from a subsurface gold mine as revealed by analysis of genome fragments.</title>
        <authorList>
            <person name="Nunoura T."/>
            <person name="Hirayama H."/>
            <person name="Takami H."/>
            <person name="Oida H."/>
            <person name="Nishi S."/>
            <person name="Shimamura S."/>
            <person name="Suzuki Y."/>
            <person name="Inagaki F."/>
            <person name="Takai K."/>
            <person name="Nealson K.H."/>
            <person name="Horikoshi K."/>
        </authorList>
    </citation>
    <scope>NUCLEOTIDE SEQUENCE</scope>
</reference>
<organism evidence="1">
    <name type="scientific">uncultured Acetothermia bacterium</name>
    <dbReference type="NCBI Taxonomy" id="236499"/>
    <lineage>
        <taxon>Bacteria</taxon>
        <taxon>Candidatus Bipolaricaulota</taxon>
        <taxon>environmental samples</taxon>
    </lineage>
</organism>
<name>H5SMP9_9BACT</name>
<dbReference type="AlphaFoldDB" id="H5SMP9"/>
<dbReference type="EMBL" id="AP011775">
    <property type="protein sequence ID" value="BAL57435.1"/>
    <property type="molecule type" value="Genomic_DNA"/>
</dbReference>
<dbReference type="CDD" id="cd11532">
    <property type="entry name" value="NTP-PPase_COG4997"/>
    <property type="match status" value="1"/>
</dbReference>
<sequence length="109" mass="12713">MAAPRRTFHTKLVRDRIPELIMRSGARPVFHRAQGEELKRYADAKILEEAKEFVKSGELDELVDLLEALYFRLRLEGISAEEIHERMAQKRHERGGFEGGVILERVERI</sequence>
<dbReference type="InterPro" id="IPR038735">
    <property type="entry name" value="MSMEG_1276-like_NTP-PPase_dom"/>
</dbReference>
<reference evidence="1" key="2">
    <citation type="journal article" date="2012" name="PLoS ONE">
        <title>A Deeply Branching Thermophilic Bacterium with an Ancient Acetyl-CoA Pathway Dominates a Subsurface Ecosystem.</title>
        <authorList>
            <person name="Takami H."/>
            <person name="Noguchi H."/>
            <person name="Takaki Y."/>
            <person name="Uchiyama I."/>
            <person name="Toyoda A."/>
            <person name="Nishi S."/>
            <person name="Chee G.-J."/>
            <person name="Arai W."/>
            <person name="Nunoura T."/>
            <person name="Itoh T."/>
            <person name="Hattori M."/>
            <person name="Takai K."/>
        </authorList>
    </citation>
    <scope>NUCLEOTIDE SEQUENCE</scope>
</reference>
<proteinExistence type="predicted"/>